<accession>A0A2G6E198</accession>
<feature type="non-terminal residue" evidence="2">
    <location>
        <position position="81"/>
    </location>
</feature>
<feature type="compositionally biased region" description="Basic and acidic residues" evidence="1">
    <location>
        <begin position="71"/>
        <end position="81"/>
    </location>
</feature>
<reference evidence="2 3" key="1">
    <citation type="submission" date="2017-10" db="EMBL/GenBank/DDBJ databases">
        <title>Novel microbial diversity and functional potential in the marine mammal oral microbiome.</title>
        <authorList>
            <person name="Dudek N.K."/>
            <person name="Sun C.L."/>
            <person name="Burstein D."/>
            <person name="Kantor R.S."/>
            <person name="Aliaga Goltsman D.S."/>
            <person name="Bik E.M."/>
            <person name="Thomas B.C."/>
            <person name="Banfield J.F."/>
            <person name="Relman D.A."/>
        </authorList>
    </citation>
    <scope>NUCLEOTIDE SEQUENCE [LARGE SCALE GENOMIC DNA]</scope>
    <source>
        <strain evidence="2">DOLZORAL124_49_17</strain>
    </source>
</reference>
<evidence type="ECO:0000313" key="3">
    <source>
        <dbReference type="Proteomes" id="UP000229740"/>
    </source>
</evidence>
<dbReference type="AlphaFoldDB" id="A0A2G6E198"/>
<organism evidence="2 3">
    <name type="scientific">candidate division KSB3 bacterium</name>
    <dbReference type="NCBI Taxonomy" id="2044937"/>
    <lineage>
        <taxon>Bacteria</taxon>
        <taxon>candidate division KSB3</taxon>
    </lineage>
</organism>
<sequence length="81" mass="9621">MHQILSEWNFNEAHMRKRHGRIYCFCRLTKIIRFFTTKRLVKDIMDFHKKFCKDGLSRKEQGMSTQAGDSQQDKDAAALAR</sequence>
<name>A0A2G6E198_9BACT</name>
<dbReference type="Proteomes" id="UP000229740">
    <property type="component" value="Unassembled WGS sequence"/>
</dbReference>
<proteinExistence type="predicted"/>
<feature type="region of interest" description="Disordered" evidence="1">
    <location>
        <begin position="61"/>
        <end position="81"/>
    </location>
</feature>
<evidence type="ECO:0000313" key="2">
    <source>
        <dbReference type="EMBL" id="PID55682.1"/>
    </source>
</evidence>
<protein>
    <submittedName>
        <fullName evidence="2">Uncharacterized protein</fullName>
    </submittedName>
</protein>
<comment type="caution">
    <text evidence="2">The sequence shown here is derived from an EMBL/GenBank/DDBJ whole genome shotgun (WGS) entry which is preliminary data.</text>
</comment>
<gene>
    <name evidence="2" type="ORF">CSB45_14885</name>
</gene>
<evidence type="ECO:0000256" key="1">
    <source>
        <dbReference type="SAM" id="MobiDB-lite"/>
    </source>
</evidence>
<dbReference type="EMBL" id="PDPS01000050">
    <property type="protein sequence ID" value="PID55682.1"/>
    <property type="molecule type" value="Genomic_DNA"/>
</dbReference>